<organism evidence="7 8">
    <name type="scientific">Coprococcus comes</name>
    <dbReference type="NCBI Taxonomy" id="410072"/>
    <lineage>
        <taxon>Bacteria</taxon>
        <taxon>Bacillati</taxon>
        <taxon>Bacillota</taxon>
        <taxon>Clostridia</taxon>
        <taxon>Lachnospirales</taxon>
        <taxon>Lachnospiraceae</taxon>
        <taxon>Coprococcus</taxon>
    </lineage>
</organism>
<feature type="transmembrane region" description="Helical" evidence="5">
    <location>
        <begin position="150"/>
        <end position="172"/>
    </location>
</feature>
<gene>
    <name evidence="7" type="ORF">DW252_00615</name>
</gene>
<feature type="transmembrane region" description="Helical" evidence="5">
    <location>
        <begin position="238"/>
        <end position="255"/>
    </location>
</feature>
<dbReference type="PANTHER" id="PTHR31102:SF1">
    <property type="entry name" value="CATION_H+ EXCHANGER DOMAIN-CONTAINING PROTEIN"/>
    <property type="match status" value="1"/>
</dbReference>
<comment type="subcellular location">
    <subcellularLocation>
        <location evidence="1">Membrane</location>
        <topology evidence="1">Multi-pass membrane protein</topology>
    </subcellularLocation>
</comment>
<evidence type="ECO:0000313" key="8">
    <source>
        <dbReference type="Proteomes" id="UP000286595"/>
    </source>
</evidence>
<dbReference type="GO" id="GO:1902600">
    <property type="term" value="P:proton transmembrane transport"/>
    <property type="evidence" value="ECO:0007669"/>
    <property type="project" value="InterPro"/>
</dbReference>
<evidence type="ECO:0000259" key="6">
    <source>
        <dbReference type="Pfam" id="PF00999"/>
    </source>
</evidence>
<name>A0A3R6HDX6_9FIRM</name>
<feature type="transmembrane region" description="Helical" evidence="5">
    <location>
        <begin position="337"/>
        <end position="357"/>
    </location>
</feature>
<feature type="transmembrane region" description="Helical" evidence="5">
    <location>
        <begin position="275"/>
        <end position="295"/>
    </location>
</feature>
<dbReference type="PANTHER" id="PTHR31102">
    <property type="match status" value="1"/>
</dbReference>
<keyword evidence="2 5" id="KW-0812">Transmembrane</keyword>
<comment type="caution">
    <text evidence="7">The sequence shown here is derived from an EMBL/GenBank/DDBJ whole genome shotgun (WGS) entry which is preliminary data.</text>
</comment>
<feature type="transmembrane region" description="Helical" evidence="5">
    <location>
        <begin position="184"/>
        <end position="208"/>
    </location>
</feature>
<evidence type="ECO:0000256" key="2">
    <source>
        <dbReference type="ARBA" id="ARBA00022692"/>
    </source>
</evidence>
<dbReference type="InterPro" id="IPR006153">
    <property type="entry name" value="Cation/H_exchanger_TM"/>
</dbReference>
<dbReference type="GO" id="GO:0015297">
    <property type="term" value="F:antiporter activity"/>
    <property type="evidence" value="ECO:0007669"/>
    <property type="project" value="InterPro"/>
</dbReference>
<accession>A0A3R6HDX6</accession>
<feature type="domain" description="Cation/H+ exchanger transmembrane" evidence="6">
    <location>
        <begin position="10"/>
        <end position="376"/>
    </location>
</feature>
<reference evidence="7 8" key="1">
    <citation type="submission" date="2018-08" db="EMBL/GenBank/DDBJ databases">
        <title>A genome reference for cultivated species of the human gut microbiota.</title>
        <authorList>
            <person name="Zou Y."/>
            <person name="Xue W."/>
            <person name="Luo G."/>
        </authorList>
    </citation>
    <scope>NUCLEOTIDE SEQUENCE [LARGE SCALE GENOMIC DNA]</scope>
    <source>
        <strain evidence="7 8">AM22-12LB</strain>
    </source>
</reference>
<feature type="transmembrane region" description="Helical" evidence="5">
    <location>
        <begin position="215"/>
        <end position="232"/>
    </location>
</feature>
<evidence type="ECO:0000256" key="3">
    <source>
        <dbReference type="ARBA" id="ARBA00022989"/>
    </source>
</evidence>
<dbReference type="Pfam" id="PF00999">
    <property type="entry name" value="Na_H_Exchanger"/>
    <property type="match status" value="1"/>
</dbReference>
<dbReference type="Gene3D" id="1.20.1530.20">
    <property type="match status" value="1"/>
</dbReference>
<feature type="transmembrane region" description="Helical" evidence="5">
    <location>
        <begin position="301"/>
        <end position="325"/>
    </location>
</feature>
<sequence length="392" mass="41539">MLLSIALILLVGMCMSWICQKIKLPGLLGMLATGVVLGPYVLNLLDGSILGISSELRKIALIIILTRAGLGLDLSGLKKIGRSAVMMCFVPASFELLGMLLLAPKLMGISLLEAAIMGAVLAAVSPAVVVPRMVKMMEEGYGVKEGIPQLILAGASVDDVYVIVLFSTFVGMMQGKGASVISFVNIPVSIILGIIIGLITGTLLGYFFKRVHIRYTSKVLIILSISFLLVTIEDRLTTAITFSALIAIMFIGIGLQRKRETVAKRISIKYGKLWVGAEVFLFVLVGATVNIGYLGKVGIKAVLLIAGALLFRMLGVFVCLLGTSLGGKEKVFVMMAYTPKATVQAAIGGIPLSLGFACGDMVLTVAVLAIVLTAPLGAFAIDLSYKKLLNKR</sequence>
<dbReference type="RefSeq" id="WP_118217242.1">
    <property type="nucleotide sequence ID" value="NZ_QRIM01000001.1"/>
</dbReference>
<evidence type="ECO:0000256" key="5">
    <source>
        <dbReference type="SAM" id="Phobius"/>
    </source>
</evidence>
<dbReference type="InterPro" id="IPR051843">
    <property type="entry name" value="CPA1_transporter"/>
</dbReference>
<evidence type="ECO:0000313" key="7">
    <source>
        <dbReference type="EMBL" id="RHG62923.1"/>
    </source>
</evidence>
<dbReference type="AlphaFoldDB" id="A0A3R6HDX6"/>
<feature type="transmembrane region" description="Helical" evidence="5">
    <location>
        <begin position="26"/>
        <end position="45"/>
    </location>
</feature>
<evidence type="ECO:0000256" key="1">
    <source>
        <dbReference type="ARBA" id="ARBA00004141"/>
    </source>
</evidence>
<dbReference type="Proteomes" id="UP000286595">
    <property type="component" value="Unassembled WGS sequence"/>
</dbReference>
<dbReference type="InterPro" id="IPR038770">
    <property type="entry name" value="Na+/solute_symporter_sf"/>
</dbReference>
<keyword evidence="3 5" id="KW-1133">Transmembrane helix</keyword>
<proteinExistence type="predicted"/>
<feature type="transmembrane region" description="Helical" evidence="5">
    <location>
        <begin position="109"/>
        <end position="130"/>
    </location>
</feature>
<dbReference type="GO" id="GO:0016020">
    <property type="term" value="C:membrane"/>
    <property type="evidence" value="ECO:0007669"/>
    <property type="project" value="UniProtKB-SubCell"/>
</dbReference>
<evidence type="ECO:0000256" key="4">
    <source>
        <dbReference type="ARBA" id="ARBA00023136"/>
    </source>
</evidence>
<keyword evidence="4 5" id="KW-0472">Membrane</keyword>
<protein>
    <submittedName>
        <fullName evidence="7">Potassium transporter</fullName>
    </submittedName>
</protein>
<dbReference type="EMBL" id="QRIM01000001">
    <property type="protein sequence ID" value="RHG62923.1"/>
    <property type="molecule type" value="Genomic_DNA"/>
</dbReference>
<feature type="transmembrane region" description="Helical" evidence="5">
    <location>
        <begin position="363"/>
        <end position="385"/>
    </location>
</feature>
<feature type="transmembrane region" description="Helical" evidence="5">
    <location>
        <begin position="84"/>
        <end position="103"/>
    </location>
</feature>